<comment type="subunit">
    <text evidence="1">Homodimer.</text>
</comment>
<dbReference type="Gene3D" id="2.60.200.30">
    <property type="entry name" value="Probable inorganic polyphosphate/atp-NAD kinase, domain 2"/>
    <property type="match status" value="1"/>
</dbReference>
<comment type="function">
    <text evidence="1">Mitochondrial NAD(+) kinase that phosphorylates NAD(+) to yield NADP(+). Can use both ATP or inorganic polyphosphate as the phosphoryl donor.</text>
</comment>
<keyword evidence="1 2" id="KW-0418">Kinase</keyword>
<keyword evidence="1" id="KW-0067">ATP-binding</keyword>
<evidence type="ECO:0000256" key="1">
    <source>
        <dbReference type="PIRNR" id="PIRNR017565"/>
    </source>
</evidence>
<dbReference type="InterPro" id="IPR017438">
    <property type="entry name" value="ATP-NAD_kinase_N"/>
</dbReference>
<reference evidence="2 3" key="1">
    <citation type="submission" date="2016-03" db="EMBL/GenBank/DDBJ databases">
        <title>EvidentialGene: Evidence-directed Construction of Genes on Genomes.</title>
        <authorList>
            <person name="Gilbert D.G."/>
            <person name="Choi J.-H."/>
            <person name="Mockaitis K."/>
            <person name="Colbourne J."/>
            <person name="Pfrender M."/>
        </authorList>
    </citation>
    <scope>NUCLEOTIDE SEQUENCE [LARGE SCALE GENOMIC DNA]</scope>
    <source>
        <strain evidence="2 3">Xinb3</strain>
        <tissue evidence="2">Complete organism</tissue>
    </source>
</reference>
<name>A0A164WHV8_9CRUS</name>
<dbReference type="GO" id="GO:0005739">
    <property type="term" value="C:mitochondrion"/>
    <property type="evidence" value="ECO:0007669"/>
    <property type="project" value="UniProtKB-SubCell"/>
</dbReference>
<dbReference type="GO" id="GO:0042803">
    <property type="term" value="F:protein homodimerization activity"/>
    <property type="evidence" value="ECO:0007669"/>
    <property type="project" value="UniProtKB-UniRule"/>
</dbReference>
<keyword evidence="1" id="KW-0520">NAD</keyword>
<comment type="caution">
    <text evidence="2">The sequence shown here is derived from an EMBL/GenBank/DDBJ whole genome shotgun (WGS) entry which is preliminary data.</text>
</comment>
<comment type="subcellular location">
    <subcellularLocation>
        <location evidence="1">Mitochondrion</location>
    </subcellularLocation>
</comment>
<dbReference type="GO" id="GO:0019674">
    <property type="term" value="P:NAD+ metabolic process"/>
    <property type="evidence" value="ECO:0007669"/>
    <property type="project" value="UniProtKB-UniRule"/>
</dbReference>
<proteinExistence type="inferred from homology"/>
<dbReference type="EC" id="2.7.1.23" evidence="1"/>
<keyword evidence="3" id="KW-1185">Reference proteome</keyword>
<keyword evidence="1" id="KW-0521">NADP</keyword>
<dbReference type="InterPro" id="IPR012355">
    <property type="entry name" value="NADK2_mit"/>
</dbReference>
<evidence type="ECO:0000313" key="2">
    <source>
        <dbReference type="EMBL" id="KZS13278.1"/>
    </source>
</evidence>
<keyword evidence="1" id="KW-0808">Transferase</keyword>
<dbReference type="GO" id="GO:0003951">
    <property type="term" value="F:NAD+ kinase activity"/>
    <property type="evidence" value="ECO:0007669"/>
    <property type="project" value="UniProtKB-UniRule"/>
</dbReference>
<keyword evidence="1" id="KW-0496">Mitochondrion</keyword>
<comment type="catalytic activity">
    <reaction evidence="1">
        <text>NAD(+) + ATP = ADP + NADP(+) + H(+)</text>
        <dbReference type="Rhea" id="RHEA:18629"/>
        <dbReference type="ChEBI" id="CHEBI:15378"/>
        <dbReference type="ChEBI" id="CHEBI:30616"/>
        <dbReference type="ChEBI" id="CHEBI:57540"/>
        <dbReference type="ChEBI" id="CHEBI:58349"/>
        <dbReference type="ChEBI" id="CHEBI:456216"/>
        <dbReference type="EC" id="2.7.1.23"/>
    </reaction>
</comment>
<dbReference type="AlphaFoldDB" id="A0A164WHV8"/>
<gene>
    <name evidence="2" type="ORF">APZ42_021747</name>
</gene>
<dbReference type="PANTHER" id="PTHR13158">
    <property type="match status" value="1"/>
</dbReference>
<dbReference type="GO" id="GO:0005524">
    <property type="term" value="F:ATP binding"/>
    <property type="evidence" value="ECO:0007669"/>
    <property type="project" value="UniProtKB-UniRule"/>
</dbReference>
<dbReference type="InterPro" id="IPR017437">
    <property type="entry name" value="ATP-NAD_kinase_PpnK-typ_C"/>
</dbReference>
<evidence type="ECO:0000313" key="3">
    <source>
        <dbReference type="Proteomes" id="UP000076858"/>
    </source>
</evidence>
<dbReference type="EMBL" id="LRGB01001253">
    <property type="protein sequence ID" value="KZS13278.1"/>
    <property type="molecule type" value="Genomic_DNA"/>
</dbReference>
<dbReference type="SUPFAM" id="SSF111331">
    <property type="entry name" value="NAD kinase/diacylglycerol kinase-like"/>
    <property type="match status" value="1"/>
</dbReference>
<dbReference type="PANTHER" id="PTHR13158:SF5">
    <property type="entry name" value="NAD KINASE 2, MITOCHONDRIAL"/>
    <property type="match status" value="1"/>
</dbReference>
<sequence>MFLRNISAHRSAIRNLSLIKNLQRNENTCRNSFGSWSPANASSFSPKRALVLTKLSRYEFEKLRHKNLDEAQLEDTLRKRGSDYNMLLYHHTLHKNCEAMVKNILEKKNIETKVVTRFDYNEANINWAEVIFTAGGDGTFLLGASKIHDPMKTIIGFNSDPTRSEGYLCLPKKYSNNIENAIDKLLKGKFRWLFRKRIRVTLIGDKIYDMPVELHDQQLSQLENRFLEITEERDEAPKSEKNTKSKRRVLPVKALNEVFIGEALSARVSYYELAVDGSERTKVKSSGLCVSTGTGSTSWTFNINKLTHQSVSDLMKLIQEETRLPIDYKDQRLIDRITAKFNDNLIFGPEVSLMGYTIRDSLSDGTLPVPGERKPRGFAKQLDIRSRCFDASLVIDGGLSYSFNDGTIAILDIVDDDALRTVVLNEP</sequence>
<dbReference type="PIRSF" id="PIRSF017565">
    <property type="entry name" value="Kin_ATP-NAD_euk"/>
    <property type="match status" value="1"/>
</dbReference>
<dbReference type="Proteomes" id="UP000076858">
    <property type="component" value="Unassembled WGS sequence"/>
</dbReference>
<dbReference type="Gene3D" id="3.40.50.10330">
    <property type="entry name" value="Probable inorganic polyphosphate/atp-NAD kinase, domain 1"/>
    <property type="match status" value="1"/>
</dbReference>
<dbReference type="OrthoDB" id="185618at2759"/>
<dbReference type="GO" id="GO:0006741">
    <property type="term" value="P:NADP+ biosynthetic process"/>
    <property type="evidence" value="ECO:0007669"/>
    <property type="project" value="UniProtKB-UniRule"/>
</dbReference>
<accession>A0A164WHV8</accession>
<dbReference type="STRING" id="35525.A0A164WHV8"/>
<protein>
    <recommendedName>
        <fullName evidence="1">NAD kinase 2, mitochondrial</fullName>
        <ecNumber evidence="1">2.7.1.23</ecNumber>
    </recommendedName>
    <alternativeName>
        <fullName evidence="1">NAD kinase domain-containing protein 1, mitochondrial</fullName>
    </alternativeName>
</protein>
<comment type="similarity">
    <text evidence="1">Belongs to the NAD kinase family.</text>
</comment>
<keyword evidence="1" id="KW-0547">Nucleotide-binding</keyword>
<dbReference type="InterPro" id="IPR016064">
    <property type="entry name" value="NAD/diacylglycerol_kinase_sf"/>
</dbReference>
<organism evidence="2 3">
    <name type="scientific">Daphnia magna</name>
    <dbReference type="NCBI Taxonomy" id="35525"/>
    <lineage>
        <taxon>Eukaryota</taxon>
        <taxon>Metazoa</taxon>
        <taxon>Ecdysozoa</taxon>
        <taxon>Arthropoda</taxon>
        <taxon>Crustacea</taxon>
        <taxon>Branchiopoda</taxon>
        <taxon>Diplostraca</taxon>
        <taxon>Cladocera</taxon>
        <taxon>Anomopoda</taxon>
        <taxon>Daphniidae</taxon>
        <taxon>Daphnia</taxon>
    </lineage>
</organism>